<dbReference type="GO" id="GO:0003993">
    <property type="term" value="F:acid phosphatase activity"/>
    <property type="evidence" value="ECO:0007669"/>
    <property type="project" value="InterPro"/>
</dbReference>
<dbReference type="OrthoDB" id="5513218at2"/>
<feature type="signal peptide" evidence="2">
    <location>
        <begin position="1"/>
        <end position="19"/>
    </location>
</feature>
<gene>
    <name evidence="4" type="ORF">AT728_22865</name>
</gene>
<protein>
    <recommendedName>
        <fullName evidence="3">Calcineurin-like phosphoesterase domain-containing protein</fullName>
    </recommendedName>
</protein>
<keyword evidence="5" id="KW-1185">Reference proteome</keyword>
<dbReference type="AlphaFoldDB" id="A0A0W7X1X4"/>
<evidence type="ECO:0000256" key="2">
    <source>
        <dbReference type="SAM" id="SignalP"/>
    </source>
</evidence>
<dbReference type="Proteomes" id="UP000054804">
    <property type="component" value="Unassembled WGS sequence"/>
</dbReference>
<feature type="domain" description="Calcineurin-like phosphoesterase" evidence="3">
    <location>
        <begin position="165"/>
        <end position="340"/>
    </location>
</feature>
<feature type="chain" id="PRO_5039475590" description="Calcineurin-like phosphoesterase domain-containing protein" evidence="2">
    <location>
        <begin position="20"/>
        <end position="427"/>
    </location>
</feature>
<dbReference type="InterPro" id="IPR039331">
    <property type="entry name" value="PAPs-like"/>
</dbReference>
<accession>A0A0W7X1X4</accession>
<dbReference type="SUPFAM" id="SSF56300">
    <property type="entry name" value="Metallo-dependent phosphatases"/>
    <property type="match status" value="1"/>
</dbReference>
<sequence>MRHLLVMTTAIAVVGGGLAVTLPSAGTDRGAATAAPDENVGRTVATSRYVRQTAEPGVRTVRTRVAADGPTAGARRVCHEGAKWLRIGFDDLALRGDDTLTLKGSGSGSTVLTSRNAQGKAFYTKALEGGCVTLTPRLDDTGSRYSIASYQAGARPLARADVVLAAVGDICGSACNQTDDVVTRMNPAALITAGDNAYDKGSSSEYRQNYDPHWGRFNKIVRPTPGNHEYRTSGASGYFGYYEAAGAPTGGRGKGYYSFDVGDWHLVALNSNISRSASSAQGTWLKRDLAASTKPCTMAYWHHPRFSSGDHGDQSGSADLYKILTDHKADVVVNGHDHHYERFAPATVDGRKDEANGLRQFVIGTGGRGLYSSTHKSKGPSEVFNNKTFGVGQFDLSATGYKFTFRPVDGRTFTDSAQGTCHAKPRP</sequence>
<dbReference type="PANTHER" id="PTHR22953">
    <property type="entry name" value="ACID PHOSPHATASE RELATED"/>
    <property type="match status" value="1"/>
</dbReference>
<reference evidence="4 5" key="1">
    <citation type="submission" date="2015-12" db="EMBL/GenBank/DDBJ databases">
        <title>Draft genome sequence of Streptomyces silvensis ATCC 53525, a producer of novel hormone antagonists.</title>
        <authorList>
            <person name="Johnston C.W."/>
            <person name="Li Y."/>
            <person name="Magarvey N.A."/>
        </authorList>
    </citation>
    <scope>NUCLEOTIDE SEQUENCE [LARGE SCALE GENOMIC DNA]</scope>
    <source>
        <strain evidence="4 5">ATCC 53525</strain>
    </source>
</reference>
<dbReference type="Gene3D" id="3.60.21.10">
    <property type="match status" value="1"/>
</dbReference>
<organism evidence="4 5">
    <name type="scientific">Streptomyces silvensis</name>
    <dbReference type="NCBI Taxonomy" id="1765722"/>
    <lineage>
        <taxon>Bacteria</taxon>
        <taxon>Bacillati</taxon>
        <taxon>Actinomycetota</taxon>
        <taxon>Actinomycetes</taxon>
        <taxon>Kitasatosporales</taxon>
        <taxon>Streptomycetaceae</taxon>
        <taxon>Streptomyces</taxon>
    </lineage>
</organism>
<proteinExistence type="predicted"/>
<dbReference type="Pfam" id="PF00149">
    <property type="entry name" value="Metallophos"/>
    <property type="match status" value="1"/>
</dbReference>
<evidence type="ECO:0000313" key="4">
    <source>
        <dbReference type="EMBL" id="KUF16873.1"/>
    </source>
</evidence>
<dbReference type="PANTHER" id="PTHR22953:SF153">
    <property type="entry name" value="PURPLE ACID PHOSPHATASE"/>
    <property type="match status" value="1"/>
</dbReference>
<dbReference type="STRING" id="1765722.AT728_22865"/>
<evidence type="ECO:0000259" key="3">
    <source>
        <dbReference type="Pfam" id="PF00149"/>
    </source>
</evidence>
<evidence type="ECO:0000313" key="5">
    <source>
        <dbReference type="Proteomes" id="UP000054804"/>
    </source>
</evidence>
<keyword evidence="1 2" id="KW-0732">Signal</keyword>
<dbReference type="InterPro" id="IPR029052">
    <property type="entry name" value="Metallo-depent_PP-like"/>
</dbReference>
<dbReference type="InterPro" id="IPR004843">
    <property type="entry name" value="Calcineurin-like_PHP"/>
</dbReference>
<evidence type="ECO:0000256" key="1">
    <source>
        <dbReference type="ARBA" id="ARBA00022729"/>
    </source>
</evidence>
<dbReference type="EMBL" id="LOCL01000036">
    <property type="protein sequence ID" value="KUF16873.1"/>
    <property type="molecule type" value="Genomic_DNA"/>
</dbReference>
<name>A0A0W7X1X4_9ACTN</name>
<comment type="caution">
    <text evidence="4">The sequence shown here is derived from an EMBL/GenBank/DDBJ whole genome shotgun (WGS) entry which is preliminary data.</text>
</comment>